<evidence type="ECO:0000256" key="7">
    <source>
        <dbReference type="ARBA" id="ARBA00022840"/>
    </source>
</evidence>
<dbReference type="InterPro" id="IPR011042">
    <property type="entry name" value="6-blade_b-propeller_TolB-like"/>
</dbReference>
<dbReference type="Gene3D" id="2.120.10.30">
    <property type="entry name" value="TolB, C-terminal domain"/>
    <property type="match status" value="1"/>
</dbReference>
<protein>
    <recommendedName>
        <fullName evidence="1">non-specific serine/threonine protein kinase</fullName>
        <ecNumber evidence="1">2.7.11.1</ecNumber>
    </recommendedName>
</protein>
<accession>A0ABT1LZX7</accession>
<dbReference type="InterPro" id="IPR000719">
    <property type="entry name" value="Prot_kinase_dom"/>
</dbReference>
<keyword evidence="4" id="KW-0677">Repeat</keyword>
<dbReference type="SUPFAM" id="SSF101898">
    <property type="entry name" value="NHL repeat"/>
    <property type="match status" value="1"/>
</dbReference>
<dbReference type="Proteomes" id="UP001651690">
    <property type="component" value="Unassembled WGS sequence"/>
</dbReference>
<comment type="caution">
    <text evidence="10">The sequence shown here is derived from an EMBL/GenBank/DDBJ whole genome shotgun (WGS) entry which is preliminary data.</text>
</comment>
<dbReference type="GO" id="GO:0016301">
    <property type="term" value="F:kinase activity"/>
    <property type="evidence" value="ECO:0007669"/>
    <property type="project" value="UniProtKB-KW"/>
</dbReference>
<evidence type="ECO:0000256" key="8">
    <source>
        <dbReference type="PROSITE-ProRule" id="PRU10141"/>
    </source>
</evidence>
<dbReference type="InterPro" id="IPR008271">
    <property type="entry name" value="Ser/Thr_kinase_AS"/>
</dbReference>
<organism evidence="10 11">
    <name type="scientific">Mycolicibacterium arenosum</name>
    <dbReference type="NCBI Taxonomy" id="2952157"/>
    <lineage>
        <taxon>Bacteria</taxon>
        <taxon>Bacillati</taxon>
        <taxon>Actinomycetota</taxon>
        <taxon>Actinomycetes</taxon>
        <taxon>Mycobacteriales</taxon>
        <taxon>Mycobacteriaceae</taxon>
        <taxon>Mycolicibacterium</taxon>
    </lineage>
</organism>
<evidence type="ECO:0000256" key="2">
    <source>
        <dbReference type="ARBA" id="ARBA00022527"/>
    </source>
</evidence>
<keyword evidence="11" id="KW-1185">Reference proteome</keyword>
<dbReference type="InterPro" id="IPR001258">
    <property type="entry name" value="NHL_repeat"/>
</dbReference>
<dbReference type="Gene3D" id="1.10.510.10">
    <property type="entry name" value="Transferase(Phosphotransferase) domain 1"/>
    <property type="match status" value="1"/>
</dbReference>
<evidence type="ECO:0000313" key="11">
    <source>
        <dbReference type="Proteomes" id="UP001651690"/>
    </source>
</evidence>
<dbReference type="PANTHER" id="PTHR43289:SF6">
    <property type="entry name" value="SERINE_THREONINE-PROTEIN KINASE NEKL-3"/>
    <property type="match status" value="1"/>
</dbReference>
<feature type="binding site" evidence="8">
    <location>
        <position position="38"/>
    </location>
    <ligand>
        <name>ATP</name>
        <dbReference type="ChEBI" id="CHEBI:30616"/>
    </ligand>
</feature>
<evidence type="ECO:0000256" key="1">
    <source>
        <dbReference type="ARBA" id="ARBA00012513"/>
    </source>
</evidence>
<keyword evidence="6 10" id="KW-0418">Kinase</keyword>
<evidence type="ECO:0000256" key="3">
    <source>
        <dbReference type="ARBA" id="ARBA00022679"/>
    </source>
</evidence>
<evidence type="ECO:0000256" key="6">
    <source>
        <dbReference type="ARBA" id="ARBA00022777"/>
    </source>
</evidence>
<dbReference type="InterPro" id="IPR017441">
    <property type="entry name" value="Protein_kinase_ATP_BS"/>
</dbReference>
<proteinExistence type="predicted"/>
<dbReference type="RefSeq" id="WP_255059634.1">
    <property type="nucleotide sequence ID" value="NZ_JANDBD010000003.1"/>
</dbReference>
<dbReference type="PANTHER" id="PTHR43289">
    <property type="entry name" value="MITOGEN-ACTIVATED PROTEIN KINASE KINASE KINASE 20-RELATED"/>
    <property type="match status" value="1"/>
</dbReference>
<feature type="domain" description="Protein kinase" evidence="9">
    <location>
        <begin position="9"/>
        <end position="267"/>
    </location>
</feature>
<dbReference type="CDD" id="cd14014">
    <property type="entry name" value="STKc_PknB_like"/>
    <property type="match status" value="1"/>
</dbReference>
<evidence type="ECO:0000256" key="4">
    <source>
        <dbReference type="ARBA" id="ARBA00022737"/>
    </source>
</evidence>
<dbReference type="EMBL" id="JANDBD010000003">
    <property type="protein sequence ID" value="MCP9272454.1"/>
    <property type="molecule type" value="Genomic_DNA"/>
</dbReference>
<dbReference type="Gene3D" id="3.30.200.20">
    <property type="entry name" value="Phosphorylase Kinase, domain 1"/>
    <property type="match status" value="1"/>
</dbReference>
<reference evidence="10 11" key="1">
    <citation type="submission" date="2022-06" db="EMBL/GenBank/DDBJ databases">
        <title>Mycolicibacterium sp. CAU 1645 isolated from seawater.</title>
        <authorList>
            <person name="Kim W."/>
        </authorList>
    </citation>
    <scope>NUCLEOTIDE SEQUENCE [LARGE SCALE GENOMIC DNA]</scope>
    <source>
        <strain evidence="10 11">CAU 1645</strain>
    </source>
</reference>
<dbReference type="Pfam" id="PF00069">
    <property type="entry name" value="Pkinase"/>
    <property type="match status" value="1"/>
</dbReference>
<name>A0ABT1LZX7_9MYCO</name>
<dbReference type="EC" id="2.7.11.1" evidence="1"/>
<keyword evidence="5 8" id="KW-0547">Nucleotide-binding</keyword>
<dbReference type="PROSITE" id="PS50011">
    <property type="entry name" value="PROTEIN_KINASE_DOM"/>
    <property type="match status" value="1"/>
</dbReference>
<sequence length="624" mass="66753">MEGTPFGRYRLQHLIGRGGMGEVWRAYDVDTHRVVAIKLLPTDTATDDEFVERFRREARVAAGLNSPNIVPIHNFGEIDGRLYVDMQVIDGRDLEEVLDDGPMRPERAVRIIEQVAAALRAAHHAGLVHRDVKPSNILLNRDDFAYLIDFGLARTDDDAGLTVTGHTVGTLTYMAPERYDSRPVDLRTDIYSLACVLYQCLTGRRPFPGAGSDQMIAHISAPPPQPTEFVRDLPRGFDTVIATGMAKEPAERYQTVIDFARAAREALTEARPPSYDFSYPTTNPGWSAQPPPTQRVWQPPQTVVVPRPAPTPPWRRTPVLVSAVCLVVSVVAITSAVLAVTGRSAGAGEAAPTTTAAANTTTVGDATYGEQVNLPNQGIQKLQGIAATASGGVVGLCCRGSIYEIADGAAKPAKREYLAATGPGIATDGQGNLYVGGMRSGVQRLDDGLRPTTLPFPPLDNPRSIAVDPSGAVYVSNLTSAGVYEIWKLDAGATAAVKLPFDNPTLGAVAVDSTGVVYSANLFSRSLLQLRPGAQQPTEVRLGEGILVKAVAVGEDDAVYIGSRGDTGTTVYRIAPGASKAEQLPIKDFTWDVTSPGLAVNDNGDVFVADSEKNRVVKLPRVQN</sequence>
<dbReference type="SMART" id="SM00220">
    <property type="entry name" value="S_TKc"/>
    <property type="match status" value="1"/>
</dbReference>
<keyword evidence="3" id="KW-0808">Transferase</keyword>
<dbReference type="InterPro" id="IPR011009">
    <property type="entry name" value="Kinase-like_dom_sf"/>
</dbReference>
<dbReference type="Pfam" id="PF01436">
    <property type="entry name" value="NHL"/>
    <property type="match status" value="1"/>
</dbReference>
<evidence type="ECO:0000259" key="9">
    <source>
        <dbReference type="PROSITE" id="PS50011"/>
    </source>
</evidence>
<dbReference type="PROSITE" id="PS00107">
    <property type="entry name" value="PROTEIN_KINASE_ATP"/>
    <property type="match status" value="1"/>
</dbReference>
<dbReference type="SUPFAM" id="SSF56112">
    <property type="entry name" value="Protein kinase-like (PK-like)"/>
    <property type="match status" value="1"/>
</dbReference>
<evidence type="ECO:0000256" key="5">
    <source>
        <dbReference type="ARBA" id="ARBA00022741"/>
    </source>
</evidence>
<evidence type="ECO:0000313" key="10">
    <source>
        <dbReference type="EMBL" id="MCP9272454.1"/>
    </source>
</evidence>
<keyword evidence="7 8" id="KW-0067">ATP-binding</keyword>
<keyword evidence="2" id="KW-0723">Serine/threonine-protein kinase</keyword>
<gene>
    <name evidence="10" type="ORF">NM203_09675</name>
</gene>
<dbReference type="PROSITE" id="PS00108">
    <property type="entry name" value="PROTEIN_KINASE_ST"/>
    <property type="match status" value="1"/>
</dbReference>